<dbReference type="Proteomes" id="UP000792457">
    <property type="component" value="Unassembled WGS sequence"/>
</dbReference>
<organism evidence="2 3">
    <name type="scientific">Ladona fulva</name>
    <name type="common">Scarce chaser dragonfly</name>
    <name type="synonym">Libellula fulva</name>
    <dbReference type="NCBI Taxonomy" id="123851"/>
    <lineage>
        <taxon>Eukaryota</taxon>
        <taxon>Metazoa</taxon>
        <taxon>Ecdysozoa</taxon>
        <taxon>Arthropoda</taxon>
        <taxon>Hexapoda</taxon>
        <taxon>Insecta</taxon>
        <taxon>Pterygota</taxon>
        <taxon>Palaeoptera</taxon>
        <taxon>Odonata</taxon>
        <taxon>Epiprocta</taxon>
        <taxon>Anisoptera</taxon>
        <taxon>Libelluloidea</taxon>
        <taxon>Libellulidae</taxon>
        <taxon>Ladona</taxon>
    </lineage>
</organism>
<reference evidence="2" key="1">
    <citation type="submission" date="2013-04" db="EMBL/GenBank/DDBJ databases">
        <authorList>
            <person name="Qu J."/>
            <person name="Murali S.C."/>
            <person name="Bandaranaike D."/>
            <person name="Bellair M."/>
            <person name="Blankenburg K."/>
            <person name="Chao H."/>
            <person name="Dinh H."/>
            <person name="Doddapaneni H."/>
            <person name="Downs B."/>
            <person name="Dugan-Rocha S."/>
            <person name="Elkadiri S."/>
            <person name="Gnanaolivu R.D."/>
            <person name="Hernandez B."/>
            <person name="Javaid M."/>
            <person name="Jayaseelan J.C."/>
            <person name="Lee S."/>
            <person name="Li M."/>
            <person name="Ming W."/>
            <person name="Munidasa M."/>
            <person name="Muniz J."/>
            <person name="Nguyen L."/>
            <person name="Ongeri F."/>
            <person name="Osuji N."/>
            <person name="Pu L.-L."/>
            <person name="Puazo M."/>
            <person name="Qu C."/>
            <person name="Quiroz J."/>
            <person name="Raj R."/>
            <person name="Weissenberger G."/>
            <person name="Xin Y."/>
            <person name="Zou X."/>
            <person name="Han Y."/>
            <person name="Richards S."/>
            <person name="Worley K."/>
            <person name="Muzny D."/>
            <person name="Gibbs R."/>
        </authorList>
    </citation>
    <scope>NUCLEOTIDE SEQUENCE</scope>
    <source>
        <strain evidence="2">Sampled in the wild</strain>
    </source>
</reference>
<dbReference type="EMBL" id="KZ308484">
    <property type="protein sequence ID" value="KAG8230411.1"/>
    <property type="molecule type" value="Genomic_DNA"/>
</dbReference>
<feature type="compositionally biased region" description="Basic residues" evidence="1">
    <location>
        <begin position="35"/>
        <end position="44"/>
    </location>
</feature>
<keyword evidence="3" id="KW-1185">Reference proteome</keyword>
<feature type="region of interest" description="Disordered" evidence="1">
    <location>
        <begin position="284"/>
        <end position="341"/>
    </location>
</feature>
<gene>
    <name evidence="2" type="ORF">J437_LFUL010212</name>
</gene>
<feature type="compositionally biased region" description="Basic residues" evidence="1">
    <location>
        <begin position="518"/>
        <end position="532"/>
    </location>
</feature>
<dbReference type="AlphaFoldDB" id="A0A8K0KA26"/>
<proteinExistence type="predicted"/>
<accession>A0A8K0KA26</accession>
<evidence type="ECO:0000313" key="3">
    <source>
        <dbReference type="Proteomes" id="UP000792457"/>
    </source>
</evidence>
<feature type="compositionally biased region" description="Basic and acidic residues" evidence="1">
    <location>
        <begin position="722"/>
        <end position="735"/>
    </location>
</feature>
<feature type="compositionally biased region" description="Basic and acidic residues" evidence="1">
    <location>
        <begin position="670"/>
        <end position="694"/>
    </location>
</feature>
<feature type="compositionally biased region" description="Acidic residues" evidence="1">
    <location>
        <begin position="317"/>
        <end position="331"/>
    </location>
</feature>
<feature type="compositionally biased region" description="Basic residues" evidence="1">
    <location>
        <begin position="551"/>
        <end position="560"/>
    </location>
</feature>
<feature type="compositionally biased region" description="Basic residues" evidence="1">
    <location>
        <begin position="589"/>
        <end position="598"/>
    </location>
</feature>
<feature type="compositionally biased region" description="Basic and acidic residues" evidence="1">
    <location>
        <begin position="705"/>
        <end position="715"/>
    </location>
</feature>
<feature type="non-terminal residue" evidence="2">
    <location>
        <position position="735"/>
    </location>
</feature>
<sequence length="735" mass="82280">MEFLHGTSSKMPGVGDVRTESRRAQVICSTPKRSTTVRRSRLSRISRSSLRFSGPRSPGISPVSLTASNARDDFSDVDDFEESSFRKENHQRPTRIHGNISSGKVQHENFQSRACDVEMKRAVARWGVSQSQRKVQYEPLVIVSDEDEFTGMGKRGLTRKNQVKNHAGISSTVYRNSVRGSDSECESLDSGKGGSEAQVSIPVAMSSGPRVLEDGSHRRASFSTHKNISQRKTSVCQVSKYDSGMEEIQALPKESVLDLITSVQWKSGRACYEPLVIALSDEEDNDVAKKKKRINANSKSSGSERRSRRIVVNASFDDYEDDREEDTEEDSVQNMSLNGTEDEYLDSIHREEEELIGQEYSSGDESYQSVRSHEAVRQRKVSSPLSLDNAEDILNESFCSNDEDEVLGGSATFNHRDHAREQQKLSYDRKRHESVVRKPSCRVSLYGYGDQEEDKFEEDSVDFGTEYDLSGPCGDSSHGMFAMQKDMSGVEEMQYRMNTSGPRNSFHKFHKGVEQKSKRQAVKGKPGRRRKVLQSSQTDSEENCAKDSGKKPSKAPRKKSSLADDKEGCVKRKRGRPSAVKTDEGVPKPSRKPGRKRKLESQESSDNTSNDKTSDIEGPPTVKKTNKRINKSVTLSDAIPNKKPNARKRKSDECDPSTNIQETKKRRRAPKAEKSKKESSESTDSSLEKGSKDSVKRKRGRPPSKGKEQKGKDSNQENLGNDARKDIDAEDKSTL</sequence>
<feature type="compositionally biased region" description="Polar residues" evidence="1">
    <location>
        <begin position="1"/>
        <end position="10"/>
    </location>
</feature>
<feature type="compositionally biased region" description="Basic and acidic residues" evidence="1">
    <location>
        <begin position="561"/>
        <end position="570"/>
    </location>
</feature>
<comment type="caution">
    <text evidence="2">The sequence shown here is derived from an EMBL/GenBank/DDBJ whole genome shotgun (WGS) entry which is preliminary data.</text>
</comment>
<feature type="region of interest" description="Disordered" evidence="1">
    <location>
        <begin position="1"/>
        <end position="67"/>
    </location>
</feature>
<name>A0A8K0KA26_LADFU</name>
<reference evidence="2" key="2">
    <citation type="submission" date="2017-10" db="EMBL/GenBank/DDBJ databases">
        <title>Ladona fulva Genome sequencing and assembly.</title>
        <authorList>
            <person name="Murali S."/>
            <person name="Richards S."/>
            <person name="Bandaranaike D."/>
            <person name="Bellair M."/>
            <person name="Blankenburg K."/>
            <person name="Chao H."/>
            <person name="Dinh H."/>
            <person name="Doddapaneni H."/>
            <person name="Dugan-Rocha S."/>
            <person name="Elkadiri S."/>
            <person name="Gnanaolivu R."/>
            <person name="Hernandez B."/>
            <person name="Skinner E."/>
            <person name="Javaid M."/>
            <person name="Lee S."/>
            <person name="Li M."/>
            <person name="Ming W."/>
            <person name="Munidasa M."/>
            <person name="Muniz J."/>
            <person name="Nguyen L."/>
            <person name="Hughes D."/>
            <person name="Osuji N."/>
            <person name="Pu L.-L."/>
            <person name="Puazo M."/>
            <person name="Qu C."/>
            <person name="Quiroz J."/>
            <person name="Raj R."/>
            <person name="Weissenberger G."/>
            <person name="Xin Y."/>
            <person name="Zou X."/>
            <person name="Han Y."/>
            <person name="Worley K."/>
            <person name="Muzny D."/>
            <person name="Gibbs R."/>
        </authorList>
    </citation>
    <scope>NUCLEOTIDE SEQUENCE</scope>
    <source>
        <strain evidence="2">Sampled in the wild</strain>
    </source>
</reference>
<evidence type="ECO:0000313" key="2">
    <source>
        <dbReference type="EMBL" id="KAG8230411.1"/>
    </source>
</evidence>
<protein>
    <submittedName>
        <fullName evidence="2">Uncharacterized protein</fullName>
    </submittedName>
</protein>
<feature type="compositionally biased region" description="Basic residues" evidence="1">
    <location>
        <begin position="695"/>
        <end position="704"/>
    </location>
</feature>
<feature type="region of interest" description="Disordered" evidence="1">
    <location>
        <begin position="492"/>
        <end position="735"/>
    </location>
</feature>
<evidence type="ECO:0000256" key="1">
    <source>
        <dbReference type="SAM" id="MobiDB-lite"/>
    </source>
</evidence>